<dbReference type="InterPro" id="IPR000832">
    <property type="entry name" value="GPCR_2_secretin-like"/>
</dbReference>
<feature type="transmembrane region" description="Helical" evidence="6">
    <location>
        <begin position="46"/>
        <end position="66"/>
    </location>
</feature>
<keyword evidence="5" id="KW-1015">Disulfide bond</keyword>
<keyword evidence="3 6" id="KW-1133">Transmembrane helix</keyword>
<feature type="transmembrane region" description="Helical" evidence="6">
    <location>
        <begin position="78"/>
        <end position="101"/>
    </location>
</feature>
<evidence type="ECO:0000256" key="1">
    <source>
        <dbReference type="ARBA" id="ARBA00004141"/>
    </source>
</evidence>
<evidence type="ECO:0000256" key="5">
    <source>
        <dbReference type="ARBA" id="ARBA00023157"/>
    </source>
</evidence>
<dbReference type="OMA" id="WNTHINA"/>
<evidence type="ECO:0000256" key="6">
    <source>
        <dbReference type="SAM" id="Phobius"/>
    </source>
</evidence>
<feature type="domain" description="GAIN-B" evidence="7">
    <location>
        <begin position="1"/>
        <end position="35"/>
    </location>
</feature>
<evidence type="ECO:0000256" key="3">
    <source>
        <dbReference type="ARBA" id="ARBA00022989"/>
    </source>
</evidence>
<dbReference type="AlphaFoldDB" id="A0A913YLE0"/>
<evidence type="ECO:0000313" key="9">
    <source>
        <dbReference type="EnsemblMetazoa" id="XP_028515853.1"/>
    </source>
</evidence>
<dbReference type="EnsemblMetazoa" id="XM_028660052.1">
    <property type="protein sequence ID" value="XP_028515853.1"/>
    <property type="gene ID" value="LOC110242354"/>
</dbReference>
<dbReference type="GeneID" id="110242354"/>
<keyword evidence="2 6" id="KW-0812">Transmembrane</keyword>
<dbReference type="InterPro" id="IPR057244">
    <property type="entry name" value="GAIN_B"/>
</dbReference>
<dbReference type="GO" id="GO:0005886">
    <property type="term" value="C:plasma membrane"/>
    <property type="evidence" value="ECO:0007669"/>
    <property type="project" value="TreeGrafter"/>
</dbReference>
<dbReference type="OrthoDB" id="347083at2759"/>
<dbReference type="RefSeq" id="XP_028515853.1">
    <property type="nucleotide sequence ID" value="XM_028660052.1"/>
</dbReference>
<evidence type="ECO:0008006" key="11">
    <source>
        <dbReference type="Google" id="ProtNLM"/>
    </source>
</evidence>
<evidence type="ECO:0000259" key="8">
    <source>
        <dbReference type="PROSITE" id="PS50261"/>
    </source>
</evidence>
<reference evidence="9" key="1">
    <citation type="submission" date="2022-11" db="UniProtKB">
        <authorList>
            <consortium name="EnsemblMetazoa"/>
        </authorList>
    </citation>
    <scope>IDENTIFICATION</scope>
</reference>
<dbReference type="KEGG" id="epa:110242354"/>
<keyword evidence="4 6" id="KW-0472">Membrane</keyword>
<dbReference type="InterPro" id="IPR017981">
    <property type="entry name" value="GPCR_2-like_7TM"/>
</dbReference>
<dbReference type="GO" id="GO:0007166">
    <property type="term" value="P:cell surface receptor signaling pathway"/>
    <property type="evidence" value="ECO:0007669"/>
    <property type="project" value="InterPro"/>
</dbReference>
<sequence length="157" mass="18018">MIDTHHDNVTNATYYTCLTNHLTNFAILMETSDYKISHSDKVALEIITYVGCSLSLACLLLTICTLPCIRLREIRFKIHLHLCIALAAAQIVFLAGINAVTEKIPCMMVAIMLHYFYTVAFLWMLVEGVHLYQKIVVAYEKKVVKKKHYYMIAWGEK</sequence>
<evidence type="ECO:0000256" key="4">
    <source>
        <dbReference type="ARBA" id="ARBA00023136"/>
    </source>
</evidence>
<evidence type="ECO:0000259" key="7">
    <source>
        <dbReference type="PROSITE" id="PS50221"/>
    </source>
</evidence>
<feature type="transmembrane region" description="Helical" evidence="6">
    <location>
        <begin position="107"/>
        <end position="126"/>
    </location>
</feature>
<name>A0A913YLE0_EXADI</name>
<dbReference type="PRINTS" id="PR00249">
    <property type="entry name" value="GPCRSECRETIN"/>
</dbReference>
<dbReference type="Proteomes" id="UP000887567">
    <property type="component" value="Unplaced"/>
</dbReference>
<protein>
    <recommendedName>
        <fullName evidence="11">G-protein coupled receptors family 2 profile 2 domain-containing protein</fullName>
    </recommendedName>
</protein>
<dbReference type="PANTHER" id="PTHR12011">
    <property type="entry name" value="ADHESION G-PROTEIN COUPLED RECEPTOR"/>
    <property type="match status" value="1"/>
</dbReference>
<dbReference type="Gene3D" id="1.20.1070.10">
    <property type="entry name" value="Rhodopsin 7-helix transmembrane proteins"/>
    <property type="match status" value="1"/>
</dbReference>
<dbReference type="GO" id="GO:0004930">
    <property type="term" value="F:G protein-coupled receptor activity"/>
    <property type="evidence" value="ECO:0007669"/>
    <property type="project" value="InterPro"/>
</dbReference>
<comment type="subcellular location">
    <subcellularLocation>
        <location evidence="1">Membrane</location>
        <topology evidence="1">Multi-pass membrane protein</topology>
    </subcellularLocation>
</comment>
<accession>A0A913YLE0</accession>
<dbReference type="Pfam" id="PF00002">
    <property type="entry name" value="7tm_2"/>
    <property type="match status" value="1"/>
</dbReference>
<organism evidence="9 10">
    <name type="scientific">Exaiptasia diaphana</name>
    <name type="common">Tropical sea anemone</name>
    <name type="synonym">Aiptasia pulchella</name>
    <dbReference type="NCBI Taxonomy" id="2652724"/>
    <lineage>
        <taxon>Eukaryota</taxon>
        <taxon>Metazoa</taxon>
        <taxon>Cnidaria</taxon>
        <taxon>Anthozoa</taxon>
        <taxon>Hexacorallia</taxon>
        <taxon>Actiniaria</taxon>
        <taxon>Aiptasiidae</taxon>
        <taxon>Exaiptasia</taxon>
    </lineage>
</organism>
<proteinExistence type="predicted"/>
<dbReference type="PROSITE" id="PS50261">
    <property type="entry name" value="G_PROTEIN_RECEP_F2_4"/>
    <property type="match status" value="1"/>
</dbReference>
<keyword evidence="10" id="KW-1185">Reference proteome</keyword>
<evidence type="ECO:0000313" key="10">
    <source>
        <dbReference type="Proteomes" id="UP000887567"/>
    </source>
</evidence>
<evidence type="ECO:0000256" key="2">
    <source>
        <dbReference type="ARBA" id="ARBA00022692"/>
    </source>
</evidence>
<dbReference type="PROSITE" id="PS50221">
    <property type="entry name" value="GAIN_B"/>
    <property type="match status" value="1"/>
</dbReference>
<dbReference type="PANTHER" id="PTHR12011:SF347">
    <property type="entry name" value="FI21270P1-RELATED"/>
    <property type="match status" value="1"/>
</dbReference>
<feature type="domain" description="G-protein coupled receptors family 2 profile 2" evidence="8">
    <location>
        <begin position="44"/>
        <end position="157"/>
    </location>
</feature>